<protein>
    <submittedName>
        <fullName evidence="1">Uncharacterized protein</fullName>
    </submittedName>
</protein>
<organism evidence="1 2">
    <name type="scientific">Dreissena polymorpha</name>
    <name type="common">Zebra mussel</name>
    <name type="synonym">Mytilus polymorpha</name>
    <dbReference type="NCBI Taxonomy" id="45954"/>
    <lineage>
        <taxon>Eukaryota</taxon>
        <taxon>Metazoa</taxon>
        <taxon>Spiralia</taxon>
        <taxon>Lophotrochozoa</taxon>
        <taxon>Mollusca</taxon>
        <taxon>Bivalvia</taxon>
        <taxon>Autobranchia</taxon>
        <taxon>Heteroconchia</taxon>
        <taxon>Euheterodonta</taxon>
        <taxon>Imparidentia</taxon>
        <taxon>Neoheterodontei</taxon>
        <taxon>Myida</taxon>
        <taxon>Dreissenoidea</taxon>
        <taxon>Dreissenidae</taxon>
        <taxon>Dreissena</taxon>
    </lineage>
</organism>
<accession>A0A9D3YSJ3</accession>
<dbReference type="EMBL" id="JAIWYP010000015">
    <property type="protein sequence ID" value="KAH3703438.1"/>
    <property type="molecule type" value="Genomic_DNA"/>
</dbReference>
<gene>
    <name evidence="1" type="ORF">DPMN_078474</name>
</gene>
<evidence type="ECO:0000313" key="2">
    <source>
        <dbReference type="Proteomes" id="UP000828390"/>
    </source>
</evidence>
<evidence type="ECO:0000313" key="1">
    <source>
        <dbReference type="EMBL" id="KAH3703438.1"/>
    </source>
</evidence>
<keyword evidence="2" id="KW-1185">Reference proteome</keyword>
<dbReference type="Proteomes" id="UP000828390">
    <property type="component" value="Unassembled WGS sequence"/>
</dbReference>
<reference evidence="1" key="1">
    <citation type="journal article" date="2019" name="bioRxiv">
        <title>The Genome of the Zebra Mussel, Dreissena polymorpha: A Resource for Invasive Species Research.</title>
        <authorList>
            <person name="McCartney M.A."/>
            <person name="Auch B."/>
            <person name="Kono T."/>
            <person name="Mallez S."/>
            <person name="Zhang Y."/>
            <person name="Obille A."/>
            <person name="Becker A."/>
            <person name="Abrahante J.E."/>
            <person name="Garbe J."/>
            <person name="Badalamenti J.P."/>
            <person name="Herman A."/>
            <person name="Mangelson H."/>
            <person name="Liachko I."/>
            <person name="Sullivan S."/>
            <person name="Sone E.D."/>
            <person name="Koren S."/>
            <person name="Silverstein K.A.T."/>
            <person name="Beckman K.B."/>
            <person name="Gohl D.M."/>
        </authorList>
    </citation>
    <scope>NUCLEOTIDE SEQUENCE</scope>
    <source>
        <strain evidence="1">Duluth1</strain>
        <tissue evidence="1">Whole animal</tissue>
    </source>
</reference>
<proteinExistence type="predicted"/>
<name>A0A9D3YSJ3_DREPO</name>
<dbReference type="AlphaFoldDB" id="A0A9D3YSJ3"/>
<reference evidence="1" key="2">
    <citation type="submission" date="2020-11" db="EMBL/GenBank/DDBJ databases">
        <authorList>
            <person name="McCartney M.A."/>
            <person name="Auch B."/>
            <person name="Kono T."/>
            <person name="Mallez S."/>
            <person name="Becker A."/>
            <person name="Gohl D.M."/>
            <person name="Silverstein K.A.T."/>
            <person name="Koren S."/>
            <person name="Bechman K.B."/>
            <person name="Herman A."/>
            <person name="Abrahante J.E."/>
            <person name="Garbe J."/>
        </authorList>
    </citation>
    <scope>NUCLEOTIDE SEQUENCE</scope>
    <source>
        <strain evidence="1">Duluth1</strain>
        <tissue evidence="1">Whole animal</tissue>
    </source>
</reference>
<sequence>MCVLTCGRCVCSPVGDVCAHLWEMCVLTCDGCVCSSGGDVCAHLWEMCVLRGFYLILGKGPGLL</sequence>
<comment type="caution">
    <text evidence="1">The sequence shown here is derived from an EMBL/GenBank/DDBJ whole genome shotgun (WGS) entry which is preliminary data.</text>
</comment>